<accession>A0A0A3I5N0</accession>
<dbReference type="eggNOG" id="ENOG5030BV0">
    <property type="taxonomic scope" value="Bacteria"/>
</dbReference>
<dbReference type="Proteomes" id="UP000030416">
    <property type="component" value="Unassembled WGS sequence"/>
</dbReference>
<organism evidence="2 3">
    <name type="scientific">Ureibacillus manganicus DSM 26584</name>
    <dbReference type="NCBI Taxonomy" id="1384049"/>
    <lineage>
        <taxon>Bacteria</taxon>
        <taxon>Bacillati</taxon>
        <taxon>Bacillota</taxon>
        <taxon>Bacilli</taxon>
        <taxon>Bacillales</taxon>
        <taxon>Caryophanaceae</taxon>
        <taxon>Ureibacillus</taxon>
    </lineage>
</organism>
<protein>
    <submittedName>
        <fullName evidence="2">Uncharacterized protein</fullName>
    </submittedName>
</protein>
<name>A0A0A3I5N0_9BACL</name>
<sequence>MEQFASFGTMGIWIGIFSSLMFVLCLYFFLTYFEHLKHDEDEQMNKSKSLAVLTLALGLLVPAFYQMFLFNQMMN</sequence>
<keyword evidence="3" id="KW-1185">Reference proteome</keyword>
<evidence type="ECO:0000256" key="1">
    <source>
        <dbReference type="SAM" id="Phobius"/>
    </source>
</evidence>
<feature type="transmembrane region" description="Helical" evidence="1">
    <location>
        <begin position="50"/>
        <end position="70"/>
    </location>
</feature>
<gene>
    <name evidence="2" type="ORF">CD29_12650</name>
</gene>
<keyword evidence="1" id="KW-0472">Membrane</keyword>
<evidence type="ECO:0000313" key="3">
    <source>
        <dbReference type="Proteomes" id="UP000030416"/>
    </source>
</evidence>
<comment type="caution">
    <text evidence="2">The sequence shown here is derived from an EMBL/GenBank/DDBJ whole genome shotgun (WGS) entry which is preliminary data.</text>
</comment>
<evidence type="ECO:0000313" key="2">
    <source>
        <dbReference type="EMBL" id="KGR78003.1"/>
    </source>
</evidence>
<dbReference type="AlphaFoldDB" id="A0A0A3I5N0"/>
<feature type="transmembrane region" description="Helical" evidence="1">
    <location>
        <begin position="12"/>
        <end position="30"/>
    </location>
</feature>
<dbReference type="EMBL" id="JPVN01000014">
    <property type="protein sequence ID" value="KGR78003.1"/>
    <property type="molecule type" value="Genomic_DNA"/>
</dbReference>
<keyword evidence="1" id="KW-0812">Transmembrane</keyword>
<keyword evidence="1" id="KW-1133">Transmembrane helix</keyword>
<dbReference type="RefSeq" id="WP_036187171.1">
    <property type="nucleotide sequence ID" value="NZ_AVDA01000014.1"/>
</dbReference>
<proteinExistence type="predicted"/>
<reference evidence="2 3" key="1">
    <citation type="submission" date="2014-02" db="EMBL/GenBank/DDBJ databases">
        <title>Draft genome sequence of Lysinibacillus manganicus DSM 26584T.</title>
        <authorList>
            <person name="Zhang F."/>
            <person name="Wang G."/>
            <person name="Zhang L."/>
        </authorList>
    </citation>
    <scope>NUCLEOTIDE SEQUENCE [LARGE SCALE GENOMIC DNA]</scope>
    <source>
        <strain evidence="2 3">DSM 26584</strain>
    </source>
</reference>